<feature type="region of interest" description="Disordered" evidence="6">
    <location>
        <begin position="117"/>
        <end position="161"/>
    </location>
</feature>
<dbReference type="GO" id="GO:0005634">
    <property type="term" value="C:nucleus"/>
    <property type="evidence" value="ECO:0007669"/>
    <property type="project" value="UniProtKB-SubCell"/>
</dbReference>
<comment type="subcellular location">
    <subcellularLocation>
        <location evidence="1">Nucleus</location>
    </subcellularLocation>
</comment>
<accession>A0AAY4EWH1</accession>
<keyword evidence="2" id="KW-0678">Repressor</keyword>
<keyword evidence="3" id="KW-0805">Transcription regulation</keyword>
<dbReference type="AlphaFoldDB" id="A0AAY4EWH1"/>
<dbReference type="Ensembl" id="ENSDCDT00010072383.1">
    <property type="protein sequence ID" value="ENSDCDP00010061611.1"/>
    <property type="gene ID" value="ENSDCDG00010033971.1"/>
</dbReference>
<dbReference type="Pfam" id="PF00010">
    <property type="entry name" value="HLH"/>
    <property type="match status" value="1"/>
</dbReference>
<dbReference type="PROSITE" id="PS50888">
    <property type="entry name" value="BHLH"/>
    <property type="match status" value="1"/>
</dbReference>
<reference evidence="9" key="3">
    <citation type="submission" date="2025-09" db="UniProtKB">
        <authorList>
            <consortium name="Ensembl"/>
        </authorList>
    </citation>
    <scope>IDENTIFICATION</scope>
</reference>
<organism evidence="9 10">
    <name type="scientific">Denticeps clupeoides</name>
    <name type="common">denticle herring</name>
    <dbReference type="NCBI Taxonomy" id="299321"/>
    <lineage>
        <taxon>Eukaryota</taxon>
        <taxon>Metazoa</taxon>
        <taxon>Chordata</taxon>
        <taxon>Craniata</taxon>
        <taxon>Vertebrata</taxon>
        <taxon>Euteleostomi</taxon>
        <taxon>Actinopterygii</taxon>
        <taxon>Neopterygii</taxon>
        <taxon>Teleostei</taxon>
        <taxon>Clupei</taxon>
        <taxon>Clupeiformes</taxon>
        <taxon>Denticipitoidei</taxon>
        <taxon>Denticipitidae</taxon>
        <taxon>Denticeps</taxon>
    </lineage>
</organism>
<evidence type="ECO:0000256" key="2">
    <source>
        <dbReference type="ARBA" id="ARBA00022491"/>
    </source>
</evidence>
<dbReference type="InterPro" id="IPR011598">
    <property type="entry name" value="bHLH_dom"/>
</dbReference>
<evidence type="ECO:0000256" key="4">
    <source>
        <dbReference type="ARBA" id="ARBA00023163"/>
    </source>
</evidence>
<gene>
    <name evidence="9" type="primary">FAM107B</name>
</gene>
<keyword evidence="10" id="KW-1185">Reference proteome</keyword>
<dbReference type="Gene3D" id="4.10.280.10">
    <property type="entry name" value="Helix-loop-helix DNA-binding domain"/>
    <property type="match status" value="1"/>
</dbReference>
<reference evidence="9 10" key="1">
    <citation type="submission" date="2020-06" db="EMBL/GenBank/DDBJ databases">
        <authorList>
            <consortium name="Wellcome Sanger Institute Data Sharing"/>
        </authorList>
    </citation>
    <scope>NUCLEOTIDE SEQUENCE [LARGE SCALE GENOMIC DNA]</scope>
</reference>
<evidence type="ECO:0000313" key="10">
    <source>
        <dbReference type="Proteomes" id="UP000694580"/>
    </source>
</evidence>
<dbReference type="GeneTree" id="ENSGT00940000163346"/>
<keyword evidence="4" id="KW-0804">Transcription</keyword>
<evidence type="ECO:0000259" key="8">
    <source>
        <dbReference type="PROSITE" id="PS51054"/>
    </source>
</evidence>
<dbReference type="InterPro" id="IPR036638">
    <property type="entry name" value="HLH_DNA-bd_sf"/>
</dbReference>
<reference evidence="9" key="2">
    <citation type="submission" date="2025-08" db="UniProtKB">
        <authorList>
            <consortium name="Ensembl"/>
        </authorList>
    </citation>
    <scope>IDENTIFICATION</scope>
</reference>
<dbReference type="Proteomes" id="UP000694580">
    <property type="component" value="Chromosome 12"/>
</dbReference>
<protein>
    <recommendedName>
        <fullName evidence="11">BHLH domain-containing protein</fullName>
    </recommendedName>
</protein>
<dbReference type="SUPFAM" id="SSF47459">
    <property type="entry name" value="HLH, helix-loop-helix DNA-binding domain"/>
    <property type="match status" value="1"/>
</dbReference>
<dbReference type="GO" id="GO:0046983">
    <property type="term" value="F:protein dimerization activity"/>
    <property type="evidence" value="ECO:0007669"/>
    <property type="project" value="InterPro"/>
</dbReference>
<evidence type="ECO:0000256" key="3">
    <source>
        <dbReference type="ARBA" id="ARBA00023015"/>
    </source>
</evidence>
<proteinExistence type="predicted"/>
<feature type="domain" description="BHLH" evidence="7">
    <location>
        <begin position="26"/>
        <end position="82"/>
    </location>
</feature>
<evidence type="ECO:0000256" key="5">
    <source>
        <dbReference type="ARBA" id="ARBA00023242"/>
    </source>
</evidence>
<feature type="compositionally biased region" description="Polar residues" evidence="6">
    <location>
        <begin position="118"/>
        <end position="131"/>
    </location>
</feature>
<evidence type="ECO:0000313" key="9">
    <source>
        <dbReference type="Ensembl" id="ENSDCDP00010061611.1"/>
    </source>
</evidence>
<dbReference type="PROSITE" id="PS51054">
    <property type="entry name" value="ORANGE"/>
    <property type="match status" value="1"/>
</dbReference>
<dbReference type="InterPro" id="IPR003650">
    <property type="entry name" value="Orange_dom"/>
</dbReference>
<evidence type="ECO:0008006" key="11">
    <source>
        <dbReference type="Google" id="ProtNLM"/>
    </source>
</evidence>
<evidence type="ECO:0000256" key="6">
    <source>
        <dbReference type="SAM" id="MobiDB-lite"/>
    </source>
</evidence>
<sequence length="161" mass="18628">ETVQHVAAPCFSLSSQAQPLAKIGGKQQIRKPMVEKMHRDYINNSIKQLKSLLDPEIHNHQPDSTMEKADFLEMTVCSLRRLQHLQAMNKSLEAASQGFSRCNQETVHFLSREEVKTQTHQRPLNQFQNLQPPCDKNRKESVQLTNSKKKSPVTSRLWRPW</sequence>
<keyword evidence="5" id="KW-0539">Nucleus</keyword>
<dbReference type="GO" id="GO:0006355">
    <property type="term" value="P:regulation of DNA-templated transcription"/>
    <property type="evidence" value="ECO:0007669"/>
    <property type="project" value="InterPro"/>
</dbReference>
<dbReference type="InterPro" id="IPR050370">
    <property type="entry name" value="HES_HEY"/>
</dbReference>
<dbReference type="GO" id="GO:0003677">
    <property type="term" value="F:DNA binding"/>
    <property type="evidence" value="ECO:0007669"/>
    <property type="project" value="InterPro"/>
</dbReference>
<evidence type="ECO:0000256" key="1">
    <source>
        <dbReference type="ARBA" id="ARBA00004123"/>
    </source>
</evidence>
<dbReference type="PANTHER" id="PTHR10985">
    <property type="entry name" value="BASIC HELIX-LOOP-HELIX TRANSCRIPTION FACTOR, HES-RELATED"/>
    <property type="match status" value="1"/>
</dbReference>
<feature type="domain" description="Orange" evidence="8">
    <location>
        <begin position="95"/>
        <end position="127"/>
    </location>
</feature>
<evidence type="ECO:0000259" key="7">
    <source>
        <dbReference type="PROSITE" id="PS50888"/>
    </source>
</evidence>
<name>A0AAY4EWH1_9TELE</name>